<accession>A0A1G4UM98</accession>
<keyword evidence="7" id="KW-1185">Reference proteome</keyword>
<evidence type="ECO:0000313" key="6">
    <source>
        <dbReference type="EMBL" id="SCW94694.1"/>
    </source>
</evidence>
<dbReference type="InterPro" id="IPR001029">
    <property type="entry name" value="Flagellin_N"/>
</dbReference>
<dbReference type="RefSeq" id="WP_091443686.1">
    <property type="nucleotide sequence ID" value="NZ_FMTP01000009.1"/>
</dbReference>
<evidence type="ECO:0000256" key="2">
    <source>
        <dbReference type="ARBA" id="ARBA00023143"/>
    </source>
</evidence>
<dbReference type="AlphaFoldDB" id="A0A1G4UM98"/>
<keyword evidence="3" id="KW-0964">Secreted</keyword>
<dbReference type="PANTHER" id="PTHR42792">
    <property type="entry name" value="FLAGELLIN"/>
    <property type="match status" value="1"/>
</dbReference>
<feature type="domain" description="Flagellin N-terminal" evidence="4">
    <location>
        <begin position="6"/>
        <end position="135"/>
    </location>
</feature>
<reference evidence="7" key="1">
    <citation type="submission" date="2016-10" db="EMBL/GenBank/DDBJ databases">
        <authorList>
            <person name="Varghese N."/>
            <person name="Submissions S."/>
        </authorList>
    </citation>
    <scope>NUCLEOTIDE SEQUENCE [LARGE SCALE GENOMIC DNA]</scope>
    <source>
        <strain evidence="7">CGMCC 1.1761</strain>
    </source>
</reference>
<dbReference type="GO" id="GO:0005576">
    <property type="term" value="C:extracellular region"/>
    <property type="evidence" value="ECO:0007669"/>
    <property type="project" value="UniProtKB-SubCell"/>
</dbReference>
<dbReference type="Pfam" id="PF00669">
    <property type="entry name" value="Flagellin_N"/>
    <property type="match status" value="1"/>
</dbReference>
<evidence type="ECO:0000259" key="5">
    <source>
        <dbReference type="Pfam" id="PF00700"/>
    </source>
</evidence>
<keyword evidence="6" id="KW-0966">Cell projection</keyword>
<dbReference type="Gene3D" id="1.20.1330.10">
    <property type="entry name" value="f41 fragment of flagellin, N-terminal domain"/>
    <property type="match status" value="2"/>
</dbReference>
<dbReference type="Pfam" id="PF00700">
    <property type="entry name" value="Flagellin_C"/>
    <property type="match status" value="1"/>
</dbReference>
<dbReference type="InterPro" id="IPR046358">
    <property type="entry name" value="Flagellin_C"/>
</dbReference>
<feature type="domain" description="Flagellin C-terminal" evidence="5">
    <location>
        <begin position="331"/>
        <end position="415"/>
    </location>
</feature>
<dbReference type="PANTHER" id="PTHR42792:SF2">
    <property type="entry name" value="FLAGELLIN"/>
    <property type="match status" value="1"/>
</dbReference>
<gene>
    <name evidence="6" type="ORF">SAMN05660859_4137</name>
</gene>
<dbReference type="STRING" id="177413.SAMN05660859_4137"/>
<dbReference type="GO" id="GO:0005198">
    <property type="term" value="F:structural molecule activity"/>
    <property type="evidence" value="ECO:0007669"/>
    <property type="project" value="UniProtKB-UniRule"/>
</dbReference>
<proteinExistence type="inferred from homology"/>
<name>A0A1G4UM98_9HYPH</name>
<protein>
    <recommendedName>
        <fullName evidence="3">Flagellin</fullName>
    </recommendedName>
</protein>
<evidence type="ECO:0000256" key="3">
    <source>
        <dbReference type="RuleBase" id="RU362073"/>
    </source>
</evidence>
<keyword evidence="2 3" id="KW-0975">Bacterial flagellum</keyword>
<evidence type="ECO:0000313" key="7">
    <source>
        <dbReference type="Proteomes" id="UP000198889"/>
    </source>
</evidence>
<evidence type="ECO:0000259" key="4">
    <source>
        <dbReference type="Pfam" id="PF00669"/>
    </source>
</evidence>
<evidence type="ECO:0000256" key="1">
    <source>
        <dbReference type="ARBA" id="ARBA00005709"/>
    </source>
</evidence>
<sequence>MTSLMTNTSSMVALQTLRTINSNLDQTNNRVSTGLRVNSASDNAAYWSIATTTRSDNGALGAVKDSLGLAKSSVDTVNTGLDTVRNALQKVKEKLITAASPDADRAKLQTEIGSLLSALKNNAESTVISGSNWLSVDSSEANYNATKAVVASFSRTGDSVQVDTIDIDTSTFKLLDKNATVHTAVDAAVTTSSATYATAKTTAETAYTTASTAATTAYDTAIGTADTTFAGSAMDAAAVAARDAAYATATNTRDAAIATADTAKTTALDGAVLALSNSLDASGTDSLGILDKSRVAATANGTATVSSIMDIDISGLTSSQDDLDQIANYTSIVDAALTDLTDASTSLGSTASRIESQTNFVQALQDANNRAIGALVDANMEEESTKLKALQTQQQLAVQSLGIANSSSQSVLSLFRG</sequence>
<dbReference type="EMBL" id="FMTP01000009">
    <property type="protein sequence ID" value="SCW94694.1"/>
    <property type="molecule type" value="Genomic_DNA"/>
</dbReference>
<comment type="function">
    <text evidence="3">Flagellin is the subunit protein which polymerizes to form the filaments of bacterial flagella.</text>
</comment>
<dbReference type="PRINTS" id="PR00207">
    <property type="entry name" value="FLAGELLIN"/>
</dbReference>
<dbReference type="GO" id="GO:0009288">
    <property type="term" value="C:bacterial-type flagellum"/>
    <property type="evidence" value="ECO:0007669"/>
    <property type="project" value="UniProtKB-SubCell"/>
</dbReference>
<dbReference type="SUPFAM" id="SSF64518">
    <property type="entry name" value="Phase 1 flagellin"/>
    <property type="match status" value="1"/>
</dbReference>
<dbReference type="InterPro" id="IPR001492">
    <property type="entry name" value="Flagellin"/>
</dbReference>
<dbReference type="Proteomes" id="UP000198889">
    <property type="component" value="Unassembled WGS sequence"/>
</dbReference>
<keyword evidence="6" id="KW-0969">Cilium</keyword>
<organism evidence="6 7">
    <name type="scientific">Ancylobacter rudongensis</name>
    <dbReference type="NCBI Taxonomy" id="177413"/>
    <lineage>
        <taxon>Bacteria</taxon>
        <taxon>Pseudomonadati</taxon>
        <taxon>Pseudomonadota</taxon>
        <taxon>Alphaproteobacteria</taxon>
        <taxon>Hyphomicrobiales</taxon>
        <taxon>Xanthobacteraceae</taxon>
        <taxon>Ancylobacter</taxon>
    </lineage>
</organism>
<comment type="similarity">
    <text evidence="1 3">Belongs to the bacterial flagellin family.</text>
</comment>
<keyword evidence="6" id="KW-0282">Flagellum</keyword>
<comment type="subcellular location">
    <subcellularLocation>
        <location evidence="3">Secreted</location>
    </subcellularLocation>
    <subcellularLocation>
        <location evidence="3">Bacterial flagellum</location>
    </subcellularLocation>
</comment>